<reference evidence="2 3" key="1">
    <citation type="submission" date="2016-01" db="EMBL/GenBank/DDBJ databases">
        <title>The new phylogeny of the genus Mycobacterium.</title>
        <authorList>
            <person name="Tarcisio F."/>
            <person name="Conor M."/>
            <person name="Antonella G."/>
            <person name="Elisabetta G."/>
            <person name="Giulia F.S."/>
            <person name="Sara T."/>
            <person name="Anna F."/>
            <person name="Clotilde B."/>
            <person name="Roberto B."/>
            <person name="Veronica D.S."/>
            <person name="Fabio R."/>
            <person name="Monica P."/>
            <person name="Olivier J."/>
            <person name="Enrico T."/>
            <person name="Nicola S."/>
        </authorList>
    </citation>
    <scope>NUCLEOTIDE SEQUENCE [LARGE SCALE GENOMIC DNA]</scope>
    <source>
        <strain evidence="2 3">ATCC 700010</strain>
    </source>
</reference>
<dbReference type="Pfam" id="PF05899">
    <property type="entry name" value="Cupin_3"/>
    <property type="match status" value="1"/>
</dbReference>
<evidence type="ECO:0000313" key="2">
    <source>
        <dbReference type="EMBL" id="ORX12317.1"/>
    </source>
</evidence>
<dbReference type="EMBL" id="LQQA01000029">
    <property type="protein sequence ID" value="ORX12317.1"/>
    <property type="molecule type" value="Genomic_DNA"/>
</dbReference>
<protein>
    <recommendedName>
        <fullName evidence="1">(S)-ureidoglycine aminohydrolase cupin domain-containing protein</fullName>
    </recommendedName>
</protein>
<evidence type="ECO:0000313" key="3">
    <source>
        <dbReference type="Proteomes" id="UP000193964"/>
    </source>
</evidence>
<sequence>MNIDAVTTVDTVHTFRVVPDPDSYTSVSSEWAEEEFRAFELDNGSLGGLWRGKPGSVYFERWPYTEMCVIINGHIAIEDSDGGRRDFRTGDAFVIPEGFRGTWVTVTPTEKYFVGVATGSSLT</sequence>
<dbReference type="InterPro" id="IPR008579">
    <property type="entry name" value="UGlyAH_Cupin_dom"/>
</dbReference>
<dbReference type="InterPro" id="IPR011051">
    <property type="entry name" value="RmlC_Cupin_sf"/>
</dbReference>
<dbReference type="PANTHER" id="PTHR40943">
    <property type="entry name" value="CYTOPLASMIC PROTEIN-RELATED"/>
    <property type="match status" value="1"/>
</dbReference>
<accession>A0A1X2F1M0</accession>
<dbReference type="InterPro" id="IPR014710">
    <property type="entry name" value="RmlC-like_jellyroll"/>
</dbReference>
<feature type="domain" description="(S)-ureidoglycine aminohydrolase cupin" evidence="1">
    <location>
        <begin position="48"/>
        <end position="113"/>
    </location>
</feature>
<organism evidence="2 3">
    <name type="scientific">Mycolicibacterium wolinskyi</name>
    <dbReference type="NCBI Taxonomy" id="59750"/>
    <lineage>
        <taxon>Bacteria</taxon>
        <taxon>Bacillati</taxon>
        <taxon>Actinomycetota</taxon>
        <taxon>Actinomycetes</taxon>
        <taxon>Mycobacteriales</taxon>
        <taxon>Mycobacteriaceae</taxon>
        <taxon>Mycolicibacterium</taxon>
    </lineage>
</organism>
<comment type="caution">
    <text evidence="2">The sequence shown here is derived from an EMBL/GenBank/DDBJ whole genome shotgun (WGS) entry which is preliminary data.</text>
</comment>
<gene>
    <name evidence="2" type="ORF">AWC31_30415</name>
</gene>
<dbReference type="SUPFAM" id="SSF51182">
    <property type="entry name" value="RmlC-like cupins"/>
    <property type="match status" value="1"/>
</dbReference>
<dbReference type="AlphaFoldDB" id="A0A1X2F1M0"/>
<dbReference type="RefSeq" id="WP_085146021.1">
    <property type="nucleotide sequence ID" value="NZ_JACKUA010000030.1"/>
</dbReference>
<name>A0A1X2F1M0_9MYCO</name>
<evidence type="ECO:0000259" key="1">
    <source>
        <dbReference type="Pfam" id="PF05899"/>
    </source>
</evidence>
<dbReference type="Proteomes" id="UP000193964">
    <property type="component" value="Unassembled WGS sequence"/>
</dbReference>
<dbReference type="OrthoDB" id="5145129at2"/>
<proteinExistence type="predicted"/>
<dbReference type="PANTHER" id="PTHR40943:SF1">
    <property type="entry name" value="CYTOPLASMIC PROTEIN"/>
    <property type="match status" value="1"/>
</dbReference>
<dbReference type="Gene3D" id="2.60.120.10">
    <property type="entry name" value="Jelly Rolls"/>
    <property type="match status" value="1"/>
</dbReference>